<reference evidence="1" key="1">
    <citation type="submission" date="2021-03" db="EMBL/GenBank/DDBJ databases">
        <title>Draft genome sequence of rust myrtle Austropuccinia psidii MF-1, a brazilian biotype.</title>
        <authorList>
            <person name="Quecine M.C."/>
            <person name="Pachon D.M.R."/>
            <person name="Bonatelli M.L."/>
            <person name="Correr F.H."/>
            <person name="Franceschini L.M."/>
            <person name="Leite T.F."/>
            <person name="Margarido G.R.A."/>
            <person name="Almeida C.A."/>
            <person name="Ferrarezi J.A."/>
            <person name="Labate C.A."/>
        </authorList>
    </citation>
    <scope>NUCLEOTIDE SEQUENCE</scope>
    <source>
        <strain evidence="1">MF-1</strain>
    </source>
</reference>
<dbReference type="EMBL" id="AVOT02007667">
    <property type="protein sequence ID" value="MBW0484407.1"/>
    <property type="molecule type" value="Genomic_DNA"/>
</dbReference>
<name>A0A9Q3GYN4_9BASI</name>
<sequence length="116" mass="12879">MLCRKFVIFKKLGVKAYELDGLLAQAAWHAPSTLDQVALDQLLMVVILAKGNKKPFMTFVGQVILSTLQKNRKSTQHPSPFIYLVYDLPKPEAFYSCPPSSSFPKPVANGQCTPIP</sequence>
<evidence type="ECO:0000313" key="1">
    <source>
        <dbReference type="EMBL" id="MBW0484407.1"/>
    </source>
</evidence>
<organism evidence="1 2">
    <name type="scientific">Austropuccinia psidii MF-1</name>
    <dbReference type="NCBI Taxonomy" id="1389203"/>
    <lineage>
        <taxon>Eukaryota</taxon>
        <taxon>Fungi</taxon>
        <taxon>Dikarya</taxon>
        <taxon>Basidiomycota</taxon>
        <taxon>Pucciniomycotina</taxon>
        <taxon>Pucciniomycetes</taxon>
        <taxon>Pucciniales</taxon>
        <taxon>Sphaerophragmiaceae</taxon>
        <taxon>Austropuccinia</taxon>
    </lineage>
</organism>
<gene>
    <name evidence="1" type="ORF">O181_024122</name>
</gene>
<proteinExistence type="predicted"/>
<protein>
    <submittedName>
        <fullName evidence="1">Uncharacterized protein</fullName>
    </submittedName>
</protein>
<keyword evidence="2" id="KW-1185">Reference proteome</keyword>
<dbReference type="AlphaFoldDB" id="A0A9Q3GYN4"/>
<accession>A0A9Q3GYN4</accession>
<evidence type="ECO:0000313" key="2">
    <source>
        <dbReference type="Proteomes" id="UP000765509"/>
    </source>
</evidence>
<dbReference type="Proteomes" id="UP000765509">
    <property type="component" value="Unassembled WGS sequence"/>
</dbReference>
<comment type="caution">
    <text evidence="1">The sequence shown here is derived from an EMBL/GenBank/DDBJ whole genome shotgun (WGS) entry which is preliminary data.</text>
</comment>